<dbReference type="InterPro" id="IPR011990">
    <property type="entry name" value="TPR-like_helical_dom_sf"/>
</dbReference>
<dbReference type="AlphaFoldDB" id="A0A975PEI4"/>
<feature type="repeat" description="TPR" evidence="1">
    <location>
        <begin position="131"/>
        <end position="164"/>
    </location>
</feature>
<keyword evidence="3" id="KW-1185">Reference proteome</keyword>
<dbReference type="InterPro" id="IPR019734">
    <property type="entry name" value="TPR_rpt"/>
</dbReference>
<organism evidence="2 3">
    <name type="scientific">Arthrobacter sunyaminii</name>
    <dbReference type="NCBI Taxonomy" id="2816859"/>
    <lineage>
        <taxon>Bacteria</taxon>
        <taxon>Bacillati</taxon>
        <taxon>Actinomycetota</taxon>
        <taxon>Actinomycetes</taxon>
        <taxon>Micrococcales</taxon>
        <taxon>Micrococcaceae</taxon>
        <taxon>Arthrobacter</taxon>
    </lineage>
</organism>
<gene>
    <name evidence="2" type="ORF">KG104_11205</name>
</gene>
<dbReference type="Proteomes" id="UP000680588">
    <property type="component" value="Chromosome"/>
</dbReference>
<dbReference type="EMBL" id="CP076456">
    <property type="protein sequence ID" value="QWQ35087.1"/>
    <property type="molecule type" value="Genomic_DNA"/>
</dbReference>
<dbReference type="RefSeq" id="WP_207347054.1">
    <property type="nucleotide sequence ID" value="NZ_CP076456.1"/>
</dbReference>
<dbReference type="SMART" id="SM00028">
    <property type="entry name" value="TPR"/>
    <property type="match status" value="2"/>
</dbReference>
<proteinExistence type="predicted"/>
<dbReference type="SUPFAM" id="SSF48452">
    <property type="entry name" value="TPR-like"/>
    <property type="match status" value="1"/>
</dbReference>
<evidence type="ECO:0000313" key="3">
    <source>
        <dbReference type="Proteomes" id="UP000680588"/>
    </source>
</evidence>
<dbReference type="Pfam" id="PF13374">
    <property type="entry name" value="TPR_10"/>
    <property type="match status" value="1"/>
</dbReference>
<evidence type="ECO:0000256" key="1">
    <source>
        <dbReference type="PROSITE-ProRule" id="PRU00339"/>
    </source>
</evidence>
<reference evidence="2" key="1">
    <citation type="submission" date="2021-06" db="EMBL/GenBank/DDBJ databases">
        <title>Novel species in genus Arthrobacter.</title>
        <authorList>
            <person name="Zhang G."/>
        </authorList>
    </citation>
    <scope>NUCLEOTIDE SEQUENCE</scope>
    <source>
        <strain evidence="2">Zg-ZUI122</strain>
    </source>
</reference>
<evidence type="ECO:0000313" key="2">
    <source>
        <dbReference type="EMBL" id="QWQ35087.1"/>
    </source>
</evidence>
<dbReference type="KEGG" id="asun:KG104_11205"/>
<name>A0A975PEI4_9MICC</name>
<dbReference type="Gene3D" id="1.25.40.10">
    <property type="entry name" value="Tetratricopeptide repeat domain"/>
    <property type="match status" value="1"/>
</dbReference>
<protein>
    <submittedName>
        <fullName evidence="2">Tetratricopeptide repeat protein</fullName>
    </submittedName>
</protein>
<accession>A0A975PEI4</accession>
<sequence length="186" mass="20480">MNQAHYSIHPATLREICNDDEAAERKIAQLESVGESGDAERISWLRIAGRLVEAEALGWSTLITREGATGAHQVMQPLPFGAVAASLRLAHVLHWMERYSEAEVLFLAALTSAETEANKNKASNAALTMVAFAQQHIGKMYFDQGRFIDALACFHKALAIRQELKSPMDQIESTLQALETTKALMS</sequence>
<keyword evidence="1" id="KW-0802">TPR repeat</keyword>
<dbReference type="PROSITE" id="PS50005">
    <property type="entry name" value="TPR"/>
    <property type="match status" value="1"/>
</dbReference>